<dbReference type="GO" id="GO:0005886">
    <property type="term" value="C:plasma membrane"/>
    <property type="evidence" value="ECO:0007669"/>
    <property type="project" value="UniProtKB-SubCell"/>
</dbReference>
<feature type="transmembrane region" description="Helical" evidence="6">
    <location>
        <begin position="166"/>
        <end position="187"/>
    </location>
</feature>
<evidence type="ECO:0000256" key="5">
    <source>
        <dbReference type="ARBA" id="ARBA00023136"/>
    </source>
</evidence>
<dbReference type="PANTHER" id="PTHR30250">
    <property type="entry name" value="PST FAMILY PREDICTED COLANIC ACID TRANSPORTER"/>
    <property type="match status" value="1"/>
</dbReference>
<evidence type="ECO:0000256" key="1">
    <source>
        <dbReference type="ARBA" id="ARBA00004651"/>
    </source>
</evidence>
<proteinExistence type="predicted"/>
<keyword evidence="4 6" id="KW-1133">Transmembrane helix</keyword>
<keyword evidence="3 6" id="KW-0812">Transmembrane</keyword>
<comment type="subcellular location">
    <subcellularLocation>
        <location evidence="1">Cell membrane</location>
        <topology evidence="1">Multi-pass membrane protein</topology>
    </subcellularLocation>
</comment>
<feature type="transmembrane region" description="Helical" evidence="6">
    <location>
        <begin position="371"/>
        <end position="394"/>
    </location>
</feature>
<evidence type="ECO:0000313" key="8">
    <source>
        <dbReference type="Proteomes" id="UP000034176"/>
    </source>
</evidence>
<evidence type="ECO:0000313" key="7">
    <source>
        <dbReference type="EMBL" id="KKP59929.1"/>
    </source>
</evidence>
<comment type="caution">
    <text evidence="7">The sequence shown here is derived from an EMBL/GenBank/DDBJ whole genome shotgun (WGS) entry which is preliminary data.</text>
</comment>
<keyword evidence="2" id="KW-1003">Cell membrane</keyword>
<gene>
    <name evidence="7" type="ORF">UR52_C0001G0009</name>
</gene>
<evidence type="ECO:0000256" key="6">
    <source>
        <dbReference type="SAM" id="Phobius"/>
    </source>
</evidence>
<dbReference type="STRING" id="1618434.UR52_C0001G0009"/>
<sequence length="424" mass="48086">MIKRIIKFGLNLGKSQTAKSVYWIFSGNAISVVLAFFITVLIARFLTKEDFGLYLALFTFASLLADLADVGIGSSLSNFLPPLITLKDTHGTNEILGTAFYLELIFGGLIFIISLIFSPFISRFLFNNVAISSIIITVLLMMLILFTNFSIFALTSQKKFKEVSLINILTNLLRLLLVLIVVFKFTLNLNNILIIYVISLFFTWFYSLFYLKIKFIKFFPKILQIRKLLQFSGFLGLQKIFITMSSRLDMLMLVPLAGNLSAGIYGAASRILQIYPFFISGFGLVTAPKYAEFSDHRKALRFFYKTLTVVFIFLMSIIFLYIFADKFILLLFPKYLESINVFRVLLISTSIFVITSPFTTLLIYTLKKPQLMAIATGVSLIVIFTGNIIFIPIYHEIGPAISLGIGNFSMLLICGISVWKFYKK</sequence>
<feature type="transmembrane region" description="Helical" evidence="6">
    <location>
        <begin position="129"/>
        <end position="154"/>
    </location>
</feature>
<feature type="transmembrane region" description="Helical" evidence="6">
    <location>
        <begin position="303"/>
        <end position="324"/>
    </location>
</feature>
<feature type="transmembrane region" description="Helical" evidence="6">
    <location>
        <begin position="344"/>
        <end position="364"/>
    </location>
</feature>
<accession>A0A0G0ASN8</accession>
<dbReference type="AlphaFoldDB" id="A0A0G0ASN8"/>
<feature type="transmembrane region" description="Helical" evidence="6">
    <location>
        <begin position="21"/>
        <end position="45"/>
    </location>
</feature>
<dbReference type="InterPro" id="IPR002797">
    <property type="entry name" value="Polysacc_synth"/>
</dbReference>
<dbReference type="EMBL" id="LBPN01000001">
    <property type="protein sequence ID" value="KKP59929.1"/>
    <property type="molecule type" value="Genomic_DNA"/>
</dbReference>
<dbReference type="Pfam" id="PF01943">
    <property type="entry name" value="Polysacc_synt"/>
    <property type="match status" value="1"/>
</dbReference>
<protein>
    <submittedName>
        <fullName evidence="7">Polysaccharide biosynthesis protein</fullName>
    </submittedName>
</protein>
<evidence type="ECO:0000256" key="4">
    <source>
        <dbReference type="ARBA" id="ARBA00022989"/>
    </source>
</evidence>
<name>A0A0G0ASN8_9BACT</name>
<keyword evidence="5 6" id="KW-0472">Membrane</keyword>
<feature type="transmembrane region" description="Helical" evidence="6">
    <location>
        <begin position="193"/>
        <end position="211"/>
    </location>
</feature>
<dbReference type="Proteomes" id="UP000034176">
    <property type="component" value="Unassembled WGS sequence"/>
</dbReference>
<evidence type="ECO:0000256" key="2">
    <source>
        <dbReference type="ARBA" id="ARBA00022475"/>
    </source>
</evidence>
<organism evidence="7 8">
    <name type="scientific">Candidatus Gottesmanbacteria bacterium GW2011_GWA1_34_13</name>
    <dbReference type="NCBI Taxonomy" id="1618434"/>
    <lineage>
        <taxon>Bacteria</taxon>
        <taxon>Candidatus Gottesmaniibacteriota</taxon>
    </lineage>
</organism>
<evidence type="ECO:0000256" key="3">
    <source>
        <dbReference type="ARBA" id="ARBA00022692"/>
    </source>
</evidence>
<dbReference type="PANTHER" id="PTHR30250:SF11">
    <property type="entry name" value="O-ANTIGEN TRANSPORTER-RELATED"/>
    <property type="match status" value="1"/>
</dbReference>
<feature type="transmembrane region" description="Helical" evidence="6">
    <location>
        <begin position="400"/>
        <end position="422"/>
    </location>
</feature>
<feature type="transmembrane region" description="Helical" evidence="6">
    <location>
        <begin position="274"/>
        <end position="291"/>
    </location>
</feature>
<dbReference type="InterPro" id="IPR050833">
    <property type="entry name" value="Poly_Biosynth_Transport"/>
</dbReference>
<reference evidence="7 8" key="1">
    <citation type="journal article" date="2015" name="Nature">
        <title>rRNA introns, odd ribosomes, and small enigmatic genomes across a large radiation of phyla.</title>
        <authorList>
            <person name="Brown C.T."/>
            <person name="Hug L.A."/>
            <person name="Thomas B.C."/>
            <person name="Sharon I."/>
            <person name="Castelle C.J."/>
            <person name="Singh A."/>
            <person name="Wilkins M.J."/>
            <person name="Williams K.H."/>
            <person name="Banfield J.F."/>
        </authorList>
    </citation>
    <scope>NUCLEOTIDE SEQUENCE [LARGE SCALE GENOMIC DNA]</scope>
</reference>
<feature type="transmembrane region" description="Helical" evidence="6">
    <location>
        <begin position="95"/>
        <end position="117"/>
    </location>
</feature>
<feature type="transmembrane region" description="Helical" evidence="6">
    <location>
        <begin position="51"/>
        <end position="74"/>
    </location>
</feature>